<dbReference type="SUPFAM" id="SSF53335">
    <property type="entry name" value="S-adenosyl-L-methionine-dependent methyltransferases"/>
    <property type="match status" value="1"/>
</dbReference>
<dbReference type="GO" id="GO:0005737">
    <property type="term" value="C:cytoplasm"/>
    <property type="evidence" value="ECO:0007669"/>
    <property type="project" value="TreeGrafter"/>
</dbReference>
<proteinExistence type="predicted"/>
<comment type="catalytic activity">
    <reaction evidence="6">
        <text>a 5'-end (N(7)-methyl 5'-triphosphoguanosine)-(2'-O-methyl-ribonucleoside)-(ribonucleotide) in mRNA + S-adenosyl-L-methionine = a 5'-end (N(7)-methyl 5'-triphosphoguanosine)-(2'-O-methyl-ribonucleoside)-(2'-O-methyl-ribonucleotide) in mRNA + S-adenosyl-L-homocysteine + H(+)</text>
        <dbReference type="Rhea" id="RHEA:67024"/>
        <dbReference type="Rhea" id="RHEA-COMP:17169"/>
        <dbReference type="Rhea" id="RHEA-COMP:17170"/>
        <dbReference type="ChEBI" id="CHEBI:15378"/>
        <dbReference type="ChEBI" id="CHEBI:57856"/>
        <dbReference type="ChEBI" id="CHEBI:59789"/>
        <dbReference type="ChEBI" id="CHEBI:167612"/>
        <dbReference type="ChEBI" id="CHEBI:167614"/>
        <dbReference type="EC" id="2.1.1.296"/>
    </reaction>
</comment>
<dbReference type="GO" id="GO:0032259">
    <property type="term" value="P:methylation"/>
    <property type="evidence" value="ECO:0007669"/>
    <property type="project" value="UniProtKB-KW"/>
</dbReference>
<dbReference type="STRING" id="77166.U4UT49"/>
<evidence type="ECO:0000256" key="2">
    <source>
        <dbReference type="ARBA" id="ARBA00021134"/>
    </source>
</evidence>
<dbReference type="Gene3D" id="3.40.50.12760">
    <property type="match status" value="1"/>
</dbReference>
<feature type="domain" description="Adrift-type SAM-dependent 2'-O-MTase" evidence="8">
    <location>
        <begin position="82"/>
        <end position="293"/>
    </location>
</feature>
<dbReference type="GO" id="GO:0120550">
    <property type="term" value="F:methyltransferase cap2 activity"/>
    <property type="evidence" value="ECO:0007669"/>
    <property type="project" value="UniProtKB-EC"/>
</dbReference>
<dbReference type="Proteomes" id="UP000030742">
    <property type="component" value="Unassembled WGS sequence"/>
</dbReference>
<feature type="binding site" evidence="7">
    <location>
        <position position="119"/>
    </location>
    <ligand>
        <name>S-adenosyl-L-methionine</name>
        <dbReference type="ChEBI" id="CHEBI:59789"/>
    </ligand>
</feature>
<evidence type="ECO:0000256" key="1">
    <source>
        <dbReference type="ARBA" id="ARBA00012770"/>
    </source>
</evidence>
<evidence type="ECO:0000256" key="4">
    <source>
        <dbReference type="ARBA" id="ARBA00022679"/>
    </source>
</evidence>
<dbReference type="PANTHER" id="PTHR16121">
    <property type="entry name" value="CAP-SPECIFIC MRNA (NUCLEOSIDE-2'-O-)-METHYLTRANSFERASE 1-RELATED"/>
    <property type="match status" value="1"/>
</dbReference>
<gene>
    <name evidence="9" type="ORF">D910_10586</name>
</gene>
<protein>
    <recommendedName>
        <fullName evidence="2">Cap-specific mRNA (nucleoside-2'-O-)-methyltransferase 2</fullName>
        <ecNumber evidence="1">2.1.1.296</ecNumber>
    </recommendedName>
</protein>
<feature type="active site" description="Proton acceptor" evidence="7">
    <location>
        <position position="246"/>
    </location>
</feature>
<feature type="binding site" evidence="7">
    <location>
        <position position="206"/>
    </location>
    <ligand>
        <name>S-adenosyl-L-methionine</name>
        <dbReference type="ChEBI" id="CHEBI:59789"/>
    </ligand>
</feature>
<dbReference type="GO" id="GO:0005634">
    <property type="term" value="C:nucleus"/>
    <property type="evidence" value="ECO:0007669"/>
    <property type="project" value="TreeGrafter"/>
</dbReference>
<dbReference type="GO" id="GO:0004483">
    <property type="term" value="F:methyltransferase cap1 activity"/>
    <property type="evidence" value="ECO:0007669"/>
    <property type="project" value="UniProtKB-ARBA"/>
</dbReference>
<keyword evidence="4 7" id="KW-0808">Transferase</keyword>
<evidence type="ECO:0000256" key="7">
    <source>
        <dbReference type="PROSITE-ProRule" id="PRU00946"/>
    </source>
</evidence>
<keyword evidence="5 7" id="KW-0949">S-adenosyl-L-methionine</keyword>
<dbReference type="AlphaFoldDB" id="U4UT49"/>
<dbReference type="PROSITE" id="PS51614">
    <property type="entry name" value="SAM_MT_ADRIFT"/>
    <property type="match status" value="1"/>
</dbReference>
<dbReference type="InterPro" id="IPR050851">
    <property type="entry name" value="mRNA_Cap_2O-Ribose_MeTrfase"/>
</dbReference>
<dbReference type="InterPro" id="IPR029063">
    <property type="entry name" value="SAM-dependent_MTases_sf"/>
</dbReference>
<dbReference type="GO" id="GO:0006370">
    <property type="term" value="P:7-methylguanosine mRNA capping"/>
    <property type="evidence" value="ECO:0007669"/>
    <property type="project" value="TreeGrafter"/>
</dbReference>
<accession>U4UT49</accession>
<reference evidence="9 10" key="1">
    <citation type="journal article" date="2013" name="Genome Biol.">
        <title>Draft genome of the mountain pine beetle, Dendroctonus ponderosae Hopkins, a major forest pest.</title>
        <authorList>
            <person name="Keeling C.I."/>
            <person name="Yuen M.M."/>
            <person name="Liao N.Y."/>
            <person name="Docking T.R."/>
            <person name="Chan S.K."/>
            <person name="Taylor G.A."/>
            <person name="Palmquist D.L."/>
            <person name="Jackman S.D."/>
            <person name="Nguyen A."/>
            <person name="Li M."/>
            <person name="Henderson H."/>
            <person name="Janes J.K."/>
            <person name="Zhao Y."/>
            <person name="Pandoh P."/>
            <person name="Moore R."/>
            <person name="Sperling F.A."/>
            <person name="Huber D.P."/>
            <person name="Birol I."/>
            <person name="Jones S.J."/>
            <person name="Bohlmann J."/>
        </authorList>
    </citation>
    <scope>NUCLEOTIDE SEQUENCE</scope>
</reference>
<dbReference type="Pfam" id="PF01728">
    <property type="entry name" value="FtsJ"/>
    <property type="match status" value="1"/>
</dbReference>
<organism evidence="9 10">
    <name type="scientific">Dendroctonus ponderosae</name>
    <name type="common">Mountain pine beetle</name>
    <dbReference type="NCBI Taxonomy" id="77166"/>
    <lineage>
        <taxon>Eukaryota</taxon>
        <taxon>Metazoa</taxon>
        <taxon>Ecdysozoa</taxon>
        <taxon>Arthropoda</taxon>
        <taxon>Hexapoda</taxon>
        <taxon>Insecta</taxon>
        <taxon>Pterygota</taxon>
        <taxon>Neoptera</taxon>
        <taxon>Endopterygota</taxon>
        <taxon>Coleoptera</taxon>
        <taxon>Polyphaga</taxon>
        <taxon>Cucujiformia</taxon>
        <taxon>Curculionidae</taxon>
        <taxon>Scolytinae</taxon>
        <taxon>Dendroctonus</taxon>
    </lineage>
</organism>
<evidence type="ECO:0000313" key="9">
    <source>
        <dbReference type="EMBL" id="ERL93290.1"/>
    </source>
</evidence>
<evidence type="ECO:0000313" key="10">
    <source>
        <dbReference type="Proteomes" id="UP000030742"/>
    </source>
</evidence>
<feature type="binding site" evidence="7">
    <location>
        <position position="138"/>
    </location>
    <ligand>
        <name>S-adenosyl-L-methionine</name>
        <dbReference type="ChEBI" id="CHEBI:59789"/>
    </ligand>
</feature>
<dbReference type="EC" id="2.1.1.296" evidence="1"/>
<dbReference type="OrthoDB" id="429597at2759"/>
<sequence length="619" mass="70473">MSGCGQFNKLFEFEKSADWKLPDNAFSAAHFEIPELQGMKRELNSVKGQLNQFDLHDWHSHTKNRFLAGFVLGRLKAKIKAELLTQAWCKFYEILSRFPSLIDNSVERFKSLHLCEAPGAFISALNHRLASHYPTIDWQWQASTLNPYYEENSSSAMISDDQLIKHTHSQWLFGADQTGDLLQYYNHVDIVNKSTSNGKLNLITADGSIDCMSDPGEQERLVEFLHYCETITALASLAPGGSFVLKIFTMFEKSTVCLLYLLCCVFKQTFLFKPATSKSGNSELYVVCLTYTELLPSAPIWDQLVLPYKKGGFNKTQAMFSLSDIPDSFLLQLTGSCSDFFLQLQTNIINDNIYYYQNPLESDQRSLKLEKINIAHYYMRRYQVKPIPKGRRLIHQSNKRDLVDLQRIGQVSTKDFPDMFDAINIYIGKRIDVVRNSKFASLDQVQNLRYSSTRNQTQSTLYSLVLSRVEQTTVVINASSFNLEVYFEYQRSLFNALKAAVGTGKHVLLLNVPLHTHLLAGLWWLLASAFETVYFKGGWCLFYKNLPDKANSVKDAFSRVENIYNTFSADSSQAFTPDIIGLFDTSIFSIGLSFIPSILNVYNTFSIPKPKSVAINQSI</sequence>
<dbReference type="InterPro" id="IPR002877">
    <property type="entry name" value="RNA_MeTrfase_FtsJ_dom"/>
</dbReference>
<name>U4UT49_DENPD</name>
<keyword evidence="3 7" id="KW-0489">Methyltransferase</keyword>
<evidence type="ECO:0000256" key="3">
    <source>
        <dbReference type="ARBA" id="ARBA00022603"/>
    </source>
</evidence>
<evidence type="ECO:0000256" key="6">
    <source>
        <dbReference type="ARBA" id="ARBA00049477"/>
    </source>
</evidence>
<dbReference type="InterPro" id="IPR025807">
    <property type="entry name" value="Adrift-typ_MeTrfase"/>
</dbReference>
<dbReference type="PANTHER" id="PTHR16121:SF2">
    <property type="entry name" value="CAP-SPECIFIC MRNA (NUCLEOSIDE-2'-O-)-METHYLTRANSFERASE 2"/>
    <property type="match status" value="1"/>
</dbReference>
<evidence type="ECO:0000259" key="8">
    <source>
        <dbReference type="PROSITE" id="PS51614"/>
    </source>
</evidence>
<dbReference type="EMBL" id="KB632352">
    <property type="protein sequence ID" value="ERL93290.1"/>
    <property type="molecule type" value="Genomic_DNA"/>
</dbReference>
<evidence type="ECO:0000256" key="5">
    <source>
        <dbReference type="ARBA" id="ARBA00022691"/>
    </source>
</evidence>